<accession>A0ABU7EUY5</accession>
<evidence type="ECO:0000256" key="1">
    <source>
        <dbReference type="RuleBase" id="RU003827"/>
    </source>
</evidence>
<evidence type="ECO:0000259" key="2">
    <source>
        <dbReference type="PROSITE" id="PS50866"/>
    </source>
</evidence>
<dbReference type="Proteomes" id="UP001352852">
    <property type="component" value="Unassembled WGS sequence"/>
</dbReference>
<comment type="caution">
    <text evidence="3">The sequence shown here is derived from an EMBL/GenBank/DDBJ whole genome shotgun (WGS) entry which is preliminary data.</text>
</comment>
<sequence length="90" mass="10039">MSVAAGTPNDQLILSNNKGSKGKFNFTSFTSGEHKICLWPNLSQPLTAGLRVVVHMRIRSGEGTNNYTEIQKQDRLTVLQLRVRQLADQL</sequence>
<keyword evidence="1" id="KW-0472">Membrane</keyword>
<proteinExistence type="inferred from homology"/>
<keyword evidence="4" id="KW-1185">Reference proteome</keyword>
<dbReference type="PROSITE" id="PS50866">
    <property type="entry name" value="GOLD"/>
    <property type="match status" value="1"/>
</dbReference>
<dbReference type="EMBL" id="JAHUTJ010067306">
    <property type="protein sequence ID" value="MED6291002.1"/>
    <property type="molecule type" value="Genomic_DNA"/>
</dbReference>
<name>A0ABU7EUY5_9TELE</name>
<reference evidence="3 4" key="1">
    <citation type="submission" date="2021-06" db="EMBL/GenBank/DDBJ databases">
        <authorList>
            <person name="Palmer J.M."/>
        </authorList>
    </citation>
    <scope>NUCLEOTIDE SEQUENCE [LARGE SCALE GENOMIC DNA]</scope>
    <source>
        <strain evidence="3 4">CL_MEX2019</strain>
        <tissue evidence="3">Muscle</tissue>
    </source>
</reference>
<dbReference type="Pfam" id="PF01105">
    <property type="entry name" value="EMP24_GP25L"/>
    <property type="match status" value="1"/>
</dbReference>
<comment type="subcellular location">
    <subcellularLocation>
        <location evidence="1">Membrane</location>
        <topology evidence="1">Single-pass type I membrane protein</topology>
    </subcellularLocation>
</comment>
<dbReference type="InterPro" id="IPR009038">
    <property type="entry name" value="GOLD_dom"/>
</dbReference>
<evidence type="ECO:0000313" key="4">
    <source>
        <dbReference type="Proteomes" id="UP001352852"/>
    </source>
</evidence>
<keyword evidence="1" id="KW-0812">Transmembrane</keyword>
<evidence type="ECO:0000313" key="3">
    <source>
        <dbReference type="EMBL" id="MED6291002.1"/>
    </source>
</evidence>
<gene>
    <name evidence="3" type="ORF">CHARACLAT_019206</name>
</gene>
<feature type="domain" description="GOLD" evidence="2">
    <location>
        <begin position="1"/>
        <end position="83"/>
    </location>
</feature>
<comment type="similarity">
    <text evidence="1">Belongs to the EMP24/GP25L family.</text>
</comment>
<organism evidence="3 4">
    <name type="scientific">Characodon lateralis</name>
    <dbReference type="NCBI Taxonomy" id="208331"/>
    <lineage>
        <taxon>Eukaryota</taxon>
        <taxon>Metazoa</taxon>
        <taxon>Chordata</taxon>
        <taxon>Craniata</taxon>
        <taxon>Vertebrata</taxon>
        <taxon>Euteleostomi</taxon>
        <taxon>Actinopterygii</taxon>
        <taxon>Neopterygii</taxon>
        <taxon>Teleostei</taxon>
        <taxon>Neoteleostei</taxon>
        <taxon>Acanthomorphata</taxon>
        <taxon>Ovalentaria</taxon>
        <taxon>Atherinomorphae</taxon>
        <taxon>Cyprinodontiformes</taxon>
        <taxon>Goodeidae</taxon>
        <taxon>Characodon</taxon>
    </lineage>
</organism>
<protein>
    <recommendedName>
        <fullName evidence="2">GOLD domain-containing protein</fullName>
    </recommendedName>
</protein>